<sequence length="104" mass="11893">MITIPFHPRFTEAIEEGTKRFTLRVDPGYDPVPGDPLELVDGDREPITGATCKLNAEVPAAWIPQWKFLGHREYEDLEALIEELAEYYPDHDIDQDTPITVIGW</sequence>
<keyword evidence="2" id="KW-1185">Reference proteome</keyword>
<protein>
    <recommendedName>
        <fullName evidence="3">ASCH domain-containing protein</fullName>
    </recommendedName>
</protein>
<name>R4TKX6_9CAUD</name>
<evidence type="ECO:0008006" key="3">
    <source>
        <dbReference type="Google" id="ProtNLM"/>
    </source>
</evidence>
<evidence type="ECO:0000313" key="1">
    <source>
        <dbReference type="EMBL" id="AGM11327.1"/>
    </source>
</evidence>
<dbReference type="RefSeq" id="YP_008058764.1">
    <property type="nucleotide sequence ID" value="NC_021322.1"/>
</dbReference>
<accession>R4TKX6</accession>
<evidence type="ECO:0000313" key="2">
    <source>
        <dbReference type="Proteomes" id="UP000203449"/>
    </source>
</evidence>
<gene>
    <name evidence="1" type="primary">74</name>
    <name evidence="1" type="ORF">HHTV1_74</name>
</gene>
<proteinExistence type="predicted"/>
<dbReference type="SUPFAM" id="SSF88697">
    <property type="entry name" value="PUA domain-like"/>
    <property type="match status" value="1"/>
</dbReference>
<dbReference type="GeneID" id="16194196"/>
<dbReference type="EMBL" id="KC292025">
    <property type="protein sequence ID" value="AGM11327.1"/>
    <property type="molecule type" value="Genomic_DNA"/>
</dbReference>
<reference evidence="1 2" key="1">
    <citation type="submission" date="2012-12" db="EMBL/GenBank/DDBJ databases">
        <authorList>
            <person name="Sencilo A."/>
            <person name="Jacobs-Sera D."/>
            <person name="Russell D.A."/>
            <person name="Ko C."/>
            <person name="Atanasova N."/>
            <person name="Osterlund E."/>
            <person name="Oksanen H.M."/>
            <person name="Bamford D.H."/>
            <person name="Hatfull G.F."/>
            <person name="Roine E."/>
            <person name="Hendrix R.W."/>
        </authorList>
    </citation>
    <scope>NUCLEOTIDE SEQUENCE [LARGE SCALE GENOMIC DNA]</scope>
</reference>
<organism evidence="1 2">
    <name type="scientific">Haloarcula hispanica tailed virus 1</name>
    <dbReference type="NCBI Taxonomy" id="1273750"/>
    <lineage>
        <taxon>Viruses</taxon>
        <taxon>Duplodnaviria</taxon>
        <taxon>Heunggongvirae</taxon>
        <taxon>Uroviricota</taxon>
        <taxon>Caudoviricetes</taxon>
        <taxon>Madisaviridae</taxon>
        <taxon>Clampvirus</taxon>
        <taxon>Clampvirus italiense</taxon>
        <taxon>Clampvirus HHTV1</taxon>
    </lineage>
</organism>
<dbReference type="KEGG" id="vg:16194196"/>
<dbReference type="Proteomes" id="UP000203449">
    <property type="component" value="Segment"/>
</dbReference>
<dbReference type="InterPro" id="IPR015947">
    <property type="entry name" value="PUA-like_sf"/>
</dbReference>